<accession>A0ACC1D4R0</accession>
<protein>
    <submittedName>
        <fullName evidence="1">Uncharacterized protein</fullName>
    </submittedName>
</protein>
<proteinExistence type="predicted"/>
<keyword evidence="2" id="KW-1185">Reference proteome</keyword>
<evidence type="ECO:0000313" key="1">
    <source>
        <dbReference type="EMBL" id="KAJ0178919.1"/>
    </source>
</evidence>
<organism evidence="1 2">
    <name type="scientific">Dendrolimus kikuchii</name>
    <dbReference type="NCBI Taxonomy" id="765133"/>
    <lineage>
        <taxon>Eukaryota</taxon>
        <taxon>Metazoa</taxon>
        <taxon>Ecdysozoa</taxon>
        <taxon>Arthropoda</taxon>
        <taxon>Hexapoda</taxon>
        <taxon>Insecta</taxon>
        <taxon>Pterygota</taxon>
        <taxon>Neoptera</taxon>
        <taxon>Endopterygota</taxon>
        <taxon>Lepidoptera</taxon>
        <taxon>Glossata</taxon>
        <taxon>Ditrysia</taxon>
        <taxon>Bombycoidea</taxon>
        <taxon>Lasiocampidae</taxon>
        <taxon>Dendrolimus</taxon>
    </lineage>
</organism>
<evidence type="ECO:0000313" key="2">
    <source>
        <dbReference type="Proteomes" id="UP000824533"/>
    </source>
</evidence>
<gene>
    <name evidence="1" type="ORF">K1T71_005694</name>
</gene>
<reference evidence="1 2" key="1">
    <citation type="journal article" date="2021" name="Front. Genet.">
        <title>Chromosome-Level Genome Assembly Reveals Significant Gene Expansion in the Toll and IMD Signaling Pathways of Dendrolimus kikuchii.</title>
        <authorList>
            <person name="Zhou J."/>
            <person name="Wu P."/>
            <person name="Xiong Z."/>
            <person name="Liu N."/>
            <person name="Zhao N."/>
            <person name="Ji M."/>
            <person name="Qiu Y."/>
            <person name="Yang B."/>
        </authorList>
    </citation>
    <scope>NUCLEOTIDE SEQUENCE [LARGE SCALE GENOMIC DNA]</scope>
    <source>
        <strain evidence="1">Ann1</strain>
    </source>
</reference>
<dbReference type="EMBL" id="CM034395">
    <property type="protein sequence ID" value="KAJ0178919.1"/>
    <property type="molecule type" value="Genomic_DNA"/>
</dbReference>
<sequence>MNLLGYLITWANLQNFGGAQSSVKNISIRVADVQTLAQQIRSQPEYSLESLNETGYSRVGNVGKYLSKNLREYLNHGNVDPKEDGLILTLYYKSEVSNTNRKPLSFFIQRHFVDDDVSKKIDDYLDKIQLEKRNKRYIVPGAKSY</sequence>
<dbReference type="Proteomes" id="UP000824533">
    <property type="component" value="Linkage Group LG09"/>
</dbReference>
<name>A0ACC1D4R0_9NEOP</name>
<comment type="caution">
    <text evidence="1">The sequence shown here is derived from an EMBL/GenBank/DDBJ whole genome shotgun (WGS) entry which is preliminary data.</text>
</comment>